<feature type="binding site" evidence="5">
    <location>
        <position position="222"/>
    </location>
    <ligand>
        <name>Ca(2+)</name>
        <dbReference type="ChEBI" id="CHEBI:29108"/>
    </ligand>
</feature>
<keyword evidence="3" id="KW-0964">Secreted</keyword>
<dbReference type="GO" id="GO:0005615">
    <property type="term" value="C:extracellular space"/>
    <property type="evidence" value="ECO:0007669"/>
    <property type="project" value="TreeGrafter"/>
</dbReference>
<feature type="active site" description="Charge relay system" evidence="4">
    <location>
        <position position="203"/>
    </location>
</feature>
<dbReference type="Proteomes" id="UP000186922">
    <property type="component" value="Unassembled WGS sequence"/>
</dbReference>
<dbReference type="GO" id="GO:0016042">
    <property type="term" value="P:lipid catabolic process"/>
    <property type="evidence" value="ECO:0007669"/>
    <property type="project" value="TreeGrafter"/>
</dbReference>
<gene>
    <name evidence="9" type="primary">RvY_12474-1</name>
    <name evidence="9" type="synonym">RvY_12474.1</name>
    <name evidence="9" type="ORF">RvY_12474</name>
</gene>
<dbReference type="PANTHER" id="PTHR11610:SF173">
    <property type="entry name" value="LIPASE DOMAIN-CONTAINING PROTEIN-RELATED"/>
    <property type="match status" value="1"/>
</dbReference>
<evidence type="ECO:0000256" key="3">
    <source>
        <dbReference type="ARBA" id="ARBA00022525"/>
    </source>
</evidence>
<keyword evidence="10" id="KW-1185">Reference proteome</keyword>
<proteinExistence type="inferred from homology"/>
<dbReference type="SUPFAM" id="SSF53474">
    <property type="entry name" value="alpha/beta-Hydrolases"/>
    <property type="match status" value="1"/>
</dbReference>
<feature type="active site" description="Nucleophile" evidence="4">
    <location>
        <position position="180"/>
    </location>
</feature>
<dbReference type="GO" id="GO:0016298">
    <property type="term" value="F:lipase activity"/>
    <property type="evidence" value="ECO:0007669"/>
    <property type="project" value="InterPro"/>
</dbReference>
<keyword evidence="5" id="KW-0106">Calcium</keyword>
<sequence>MTQSAWMGLLAILVVCVTVNKASALESCCADLGCFSSGTPFFHPIHRPVISVPKCSIMSTFGLHLNTRHWSNVKVTQWMDPYEIPTISSSSFDVNKDTKLLIHGFTDLYDWPWWTDIVTALLKEGDYNVIRFDWGKATVMPFEQSIADTRLAGAYVAKFVNILKYNFGYPPQRIHIISHSLGVHTAGYVGERVDKIGRITALDPGRYHFENTEPAVRLDPTDAMVVDSLVTDGENFPAFALGSLQPMAHLTVYLNGGSRQPGCEFGTLFFPWGKQTNYNTTNYNTSAIRRQTEYQNKACSHWRAYFLFSETIMRDKCQTVAYECDNYQQFKSGQCFPKNGSSTLVGYHVNTVLAEPGRLRLFYAANDRNLPFCVKSFSLKFRLQSKNANHNSQPERGVISARLYGLLGSSAQVDVTETVDLHPGSDYKFLFHIPHKELGVVHSMHISWTSKHNILLPSENMRKHVLYFDGNFQLTNEDGQVTNYRPAKQQLEERRDLLATAI</sequence>
<evidence type="ECO:0000256" key="5">
    <source>
        <dbReference type="PIRSR" id="PIRSR000865-2"/>
    </source>
</evidence>
<comment type="subcellular location">
    <subcellularLocation>
        <location evidence="1">Secreted</location>
    </subcellularLocation>
</comment>
<dbReference type="EMBL" id="BDGG01000007">
    <property type="protein sequence ID" value="GAV01828.1"/>
    <property type="molecule type" value="Genomic_DNA"/>
</dbReference>
<evidence type="ECO:0000259" key="8">
    <source>
        <dbReference type="Pfam" id="PF00151"/>
    </source>
</evidence>
<dbReference type="PRINTS" id="PR00821">
    <property type="entry name" value="TAGLIPASE"/>
</dbReference>
<dbReference type="PANTHER" id="PTHR11610">
    <property type="entry name" value="LIPASE"/>
    <property type="match status" value="1"/>
</dbReference>
<feature type="domain" description="Lipase" evidence="8">
    <location>
        <begin position="26"/>
        <end position="358"/>
    </location>
</feature>
<protein>
    <recommendedName>
        <fullName evidence="8">Lipase domain-containing protein</fullName>
    </recommendedName>
</protein>
<evidence type="ECO:0000256" key="6">
    <source>
        <dbReference type="RuleBase" id="RU004262"/>
    </source>
</evidence>
<reference evidence="9 10" key="1">
    <citation type="journal article" date="2016" name="Nat. Commun.">
        <title>Extremotolerant tardigrade genome and improved radiotolerance of human cultured cells by tardigrade-unique protein.</title>
        <authorList>
            <person name="Hashimoto T."/>
            <person name="Horikawa D.D."/>
            <person name="Saito Y."/>
            <person name="Kuwahara H."/>
            <person name="Kozuka-Hata H."/>
            <person name="Shin-I T."/>
            <person name="Minakuchi Y."/>
            <person name="Ohishi K."/>
            <person name="Motoyama A."/>
            <person name="Aizu T."/>
            <person name="Enomoto A."/>
            <person name="Kondo K."/>
            <person name="Tanaka S."/>
            <person name="Hara Y."/>
            <person name="Koshikawa S."/>
            <person name="Sagara H."/>
            <person name="Miura T."/>
            <person name="Yokobori S."/>
            <person name="Miyagawa K."/>
            <person name="Suzuki Y."/>
            <person name="Kubo T."/>
            <person name="Oyama M."/>
            <person name="Kohara Y."/>
            <person name="Fujiyama A."/>
            <person name="Arakawa K."/>
            <person name="Katayama T."/>
            <person name="Toyoda A."/>
            <person name="Kunieda T."/>
        </authorList>
    </citation>
    <scope>NUCLEOTIDE SEQUENCE [LARGE SCALE GENOMIC DNA]</scope>
    <source>
        <strain evidence="9 10">YOKOZUNA-1</strain>
    </source>
</reference>
<dbReference type="OrthoDB" id="199913at2759"/>
<accession>A0A1D1VQ29</accession>
<feature type="active site" description="Charge relay system" evidence="4">
    <location>
        <position position="301"/>
    </location>
</feature>
<organism evidence="9 10">
    <name type="scientific">Ramazzottius varieornatus</name>
    <name type="common">Water bear</name>
    <name type="synonym">Tardigrade</name>
    <dbReference type="NCBI Taxonomy" id="947166"/>
    <lineage>
        <taxon>Eukaryota</taxon>
        <taxon>Metazoa</taxon>
        <taxon>Ecdysozoa</taxon>
        <taxon>Tardigrada</taxon>
        <taxon>Eutardigrada</taxon>
        <taxon>Parachela</taxon>
        <taxon>Hypsibioidea</taxon>
        <taxon>Ramazzottiidae</taxon>
        <taxon>Ramazzottius</taxon>
    </lineage>
</organism>
<evidence type="ECO:0000256" key="1">
    <source>
        <dbReference type="ARBA" id="ARBA00004613"/>
    </source>
</evidence>
<dbReference type="Pfam" id="PF00151">
    <property type="entry name" value="Lipase"/>
    <property type="match status" value="1"/>
</dbReference>
<dbReference type="InterPro" id="IPR013818">
    <property type="entry name" value="Lipase"/>
</dbReference>
<feature type="chain" id="PRO_5008898707" description="Lipase domain-containing protein" evidence="7">
    <location>
        <begin position="25"/>
        <end position="502"/>
    </location>
</feature>
<comment type="caution">
    <text evidence="9">The sequence shown here is derived from an EMBL/GenBank/DDBJ whole genome shotgun (WGS) entry which is preliminary data.</text>
</comment>
<dbReference type="GO" id="GO:0052689">
    <property type="term" value="F:carboxylic ester hydrolase activity"/>
    <property type="evidence" value="ECO:0007669"/>
    <property type="project" value="InterPro"/>
</dbReference>
<dbReference type="PIRSF" id="PIRSF000865">
    <property type="entry name" value="Lipoprotein_lipase_LIPH"/>
    <property type="match status" value="1"/>
</dbReference>
<dbReference type="AlphaFoldDB" id="A0A1D1VQ29"/>
<feature type="signal peptide" evidence="7">
    <location>
        <begin position="1"/>
        <end position="24"/>
    </location>
</feature>
<comment type="similarity">
    <text evidence="2 6">Belongs to the AB hydrolase superfamily. Lipase family.</text>
</comment>
<feature type="binding site" evidence="5">
    <location>
        <position position="217"/>
    </location>
    <ligand>
        <name>Ca(2+)</name>
        <dbReference type="ChEBI" id="CHEBI:29108"/>
    </ligand>
</feature>
<feature type="binding site" evidence="5">
    <location>
        <position position="219"/>
    </location>
    <ligand>
        <name>Ca(2+)</name>
        <dbReference type="ChEBI" id="CHEBI:29108"/>
    </ligand>
</feature>
<evidence type="ECO:0000313" key="9">
    <source>
        <dbReference type="EMBL" id="GAV01828.1"/>
    </source>
</evidence>
<dbReference type="STRING" id="947166.A0A1D1VQ29"/>
<dbReference type="GO" id="GO:0046872">
    <property type="term" value="F:metal ion binding"/>
    <property type="evidence" value="ECO:0007669"/>
    <property type="project" value="UniProtKB-KW"/>
</dbReference>
<evidence type="ECO:0000313" key="10">
    <source>
        <dbReference type="Proteomes" id="UP000186922"/>
    </source>
</evidence>
<dbReference type="Gene3D" id="3.40.50.1820">
    <property type="entry name" value="alpha/beta hydrolase"/>
    <property type="match status" value="1"/>
</dbReference>
<dbReference type="InterPro" id="IPR029058">
    <property type="entry name" value="AB_hydrolase_fold"/>
</dbReference>
<dbReference type="InterPro" id="IPR000734">
    <property type="entry name" value="TAG_lipase"/>
</dbReference>
<evidence type="ECO:0000256" key="7">
    <source>
        <dbReference type="SAM" id="SignalP"/>
    </source>
</evidence>
<keyword evidence="7" id="KW-0732">Signal</keyword>
<evidence type="ECO:0000256" key="2">
    <source>
        <dbReference type="ARBA" id="ARBA00010701"/>
    </source>
</evidence>
<evidence type="ECO:0000256" key="4">
    <source>
        <dbReference type="PIRSR" id="PIRSR000865-1"/>
    </source>
</evidence>
<keyword evidence="5" id="KW-0479">Metal-binding</keyword>
<dbReference type="InterPro" id="IPR016272">
    <property type="entry name" value="Lipase_LIPH"/>
</dbReference>
<name>A0A1D1VQ29_RAMVA</name>